<dbReference type="InterPro" id="IPR017907">
    <property type="entry name" value="Znf_RING_CS"/>
</dbReference>
<dbReference type="OrthoDB" id="448448at2759"/>
<dbReference type="PROSITE" id="PS51194">
    <property type="entry name" value="HELICASE_CTER"/>
    <property type="match status" value="1"/>
</dbReference>
<sequence>MATNGGPSQPPGPHLNMPWIPASHSHPKRPYQEYNDFNVRQNGPGQFANMWQPMPNIGQHADTTSFTALLNSPLEPSATSSPMTGSPMMSQPVMSPQMVSPQMLSPQMLSPQMVNQQMVSPQMMSQQMVSQQMVSPRMVSPQMMSQQMVSPRMMMSQQMVSPRMVSPQMMSQQMVSPHMVSSQVLSSQMVSSPMVSSQMASSPMVSSPMVSPPMVSPPMSRPIMSRPIMSQPIMSRPMMNPPAMSPPGEDAQAQTARLPQVHAFMRPNENAQLQSHAAPFHRPSMPPMPSPTDGHEQLPKRQRGRRPGPPRLPLFMREMQADHAKMAAEREAAAAAAANPGSSTVDLTKVNDPPKRVEPKEEEVCYGMVKTRVNCTQIPAPKPGADSMWGPRYQPSIKLMLKRAADDHSLRIPVCDHTRDIVGQVDVSASRALAPLLDFNIRIRTDCRIPPQPATPGEEPGQPVSRSYRFEIILYGPFKYAKNVGAILERFHFRLHKPFMLPKGMKFCNPHAPDYARIAKKQLSKAIAKREADRSRSSNFTPRTVEEVRSEVMGVFDSLTRSDELPTMTPPRSIVTPLLTHQKQGLYFMVSRENPREMQLKQKGMVSFWRTKINLDRQIVYHNVITGESQLAPPLDTRGGILADMMGLGKTLSILSLVATTMNEARQFQYLPPEQPSAPEPRQANRDLNAAQATLGLTPLTRNTKSTLIICPLSTITNWEEQIKQHTATGQLSYHIYHGPNRIKDVARLTQFDIVITTYGSVSNELSSRRKAKTGSFPLEELGWFRIVLDEAHMIREQSTMQFKAIVRLQAQRRWAVTGTPVQNRLDDFAALLSFLRLEPFHHKAKFVRHIVEPFKACNPDIVPKLRILVDTVTLRRLKDKIDLPSREDLIVKLDFSPEERVIYDLFARNAQDRVKVLAGNPTSGALGGNTYIHILKAILRLRLLCAHGKDLLNKEDLAALRGMSADLAIDIDEDDDHAEGAPLSHQTAHEMFTLMQDTNNDACIQCNKKISQEQNSMDAEKEDDTLGYMTPCFHVVCQSCIRSFKQRAKAALPPGQLAGPCIVCNAHVRFGFVNIRRSDVEGEHDGILKPTSKSEEAAADLDKYDGPHTKTKALLDDLLKSKAASDANPQEPPFKSVVFSGWTSHLDLIELALKEANIKFTRLDGSMTRQARTAAMDTFREDRNIHVILVSITAGGLGLNLTAGNNVYVMEPQYNPAAEAQAVDRVHRLGQKRPVRTIRYIMRNSFEEKMLELQDKKVKLASLSMDGQNKALDKAEAARQKLMDLRSLFK</sequence>
<dbReference type="HOGENOM" id="CLU_000315_2_7_1"/>
<dbReference type="GO" id="GO:0005524">
    <property type="term" value="F:ATP binding"/>
    <property type="evidence" value="ECO:0007669"/>
    <property type="project" value="UniProtKB-KW"/>
</dbReference>
<dbReference type="PANTHER" id="PTHR45626">
    <property type="entry name" value="TRANSCRIPTION TERMINATION FACTOR 2-RELATED"/>
    <property type="match status" value="1"/>
</dbReference>
<dbReference type="InterPro" id="IPR050628">
    <property type="entry name" value="SNF2_RAD54_helicase_TF"/>
</dbReference>
<dbReference type="CDD" id="cd18793">
    <property type="entry name" value="SF2_C_SNF"/>
    <property type="match status" value="1"/>
</dbReference>
<keyword evidence="3" id="KW-0863">Zinc-finger</keyword>
<keyword evidence="4" id="KW-0378">Hydrolase</keyword>
<evidence type="ECO:0000256" key="7">
    <source>
        <dbReference type="SAM" id="MobiDB-lite"/>
    </source>
</evidence>
<dbReference type="SMART" id="SM00490">
    <property type="entry name" value="HELICc"/>
    <property type="match status" value="1"/>
</dbReference>
<evidence type="ECO:0000259" key="8">
    <source>
        <dbReference type="PROSITE" id="PS51192"/>
    </source>
</evidence>
<dbReference type="Gene3D" id="3.40.50.10810">
    <property type="entry name" value="Tandem AAA-ATPase domain"/>
    <property type="match status" value="1"/>
</dbReference>
<dbReference type="PROSITE" id="PS00518">
    <property type="entry name" value="ZF_RING_1"/>
    <property type="match status" value="1"/>
</dbReference>
<keyword evidence="5" id="KW-0862">Zinc</keyword>
<protein>
    <submittedName>
        <fullName evidence="10">Uncharacterized protein</fullName>
    </submittedName>
</protein>
<name>A0A024RXC2_HYPJR</name>
<dbReference type="InterPro" id="IPR001650">
    <property type="entry name" value="Helicase_C-like"/>
</dbReference>
<feature type="compositionally biased region" description="Low complexity" evidence="7">
    <location>
        <begin position="76"/>
        <end position="100"/>
    </location>
</feature>
<evidence type="ECO:0000256" key="2">
    <source>
        <dbReference type="ARBA" id="ARBA00022741"/>
    </source>
</evidence>
<evidence type="ECO:0000256" key="5">
    <source>
        <dbReference type="ARBA" id="ARBA00022833"/>
    </source>
</evidence>
<dbReference type="KEGG" id="trr:M419DRAFT_12364"/>
<gene>
    <name evidence="10" type="ORF">M419DRAFT_12364</name>
</gene>
<feature type="region of interest" description="Disordered" evidence="7">
    <location>
        <begin position="72"/>
        <end position="100"/>
    </location>
</feature>
<dbReference type="InterPro" id="IPR014001">
    <property type="entry name" value="Helicase_ATP-bd"/>
</dbReference>
<evidence type="ECO:0000256" key="3">
    <source>
        <dbReference type="ARBA" id="ARBA00022771"/>
    </source>
</evidence>
<dbReference type="InterPro" id="IPR049730">
    <property type="entry name" value="SNF2/RAD54-like_C"/>
</dbReference>
<feature type="domain" description="Helicase C-terminal" evidence="9">
    <location>
        <begin position="1115"/>
        <end position="1277"/>
    </location>
</feature>
<evidence type="ECO:0000256" key="6">
    <source>
        <dbReference type="ARBA" id="ARBA00022840"/>
    </source>
</evidence>
<feature type="region of interest" description="Disordered" evidence="7">
    <location>
        <begin position="281"/>
        <end position="312"/>
    </location>
</feature>
<keyword evidence="1" id="KW-0479">Metal-binding</keyword>
<dbReference type="InterPro" id="IPR027417">
    <property type="entry name" value="P-loop_NTPase"/>
</dbReference>
<dbReference type="GO" id="GO:0008270">
    <property type="term" value="F:zinc ion binding"/>
    <property type="evidence" value="ECO:0007669"/>
    <property type="project" value="UniProtKB-KW"/>
</dbReference>
<dbReference type="SMART" id="SM00487">
    <property type="entry name" value="DEXDc"/>
    <property type="match status" value="1"/>
</dbReference>
<evidence type="ECO:0000313" key="11">
    <source>
        <dbReference type="Proteomes" id="UP000024376"/>
    </source>
</evidence>
<feature type="region of interest" description="Disordered" evidence="7">
    <location>
        <begin position="1"/>
        <end position="32"/>
    </location>
</feature>
<evidence type="ECO:0000313" key="10">
    <source>
        <dbReference type="EMBL" id="ETR97784.1"/>
    </source>
</evidence>
<keyword evidence="2" id="KW-0547">Nucleotide-binding</keyword>
<dbReference type="GO" id="GO:0016787">
    <property type="term" value="F:hydrolase activity"/>
    <property type="evidence" value="ECO:0007669"/>
    <property type="project" value="UniProtKB-KW"/>
</dbReference>
<dbReference type="GO" id="GO:0008094">
    <property type="term" value="F:ATP-dependent activity, acting on DNA"/>
    <property type="evidence" value="ECO:0007669"/>
    <property type="project" value="TreeGrafter"/>
</dbReference>
<evidence type="ECO:0000259" key="9">
    <source>
        <dbReference type="PROSITE" id="PS51194"/>
    </source>
</evidence>
<organism evidence="10 11">
    <name type="scientific">Hypocrea jecorina (strain ATCC 56765 / BCRC 32924 / NRRL 11460 / Rut C-30)</name>
    <name type="common">Trichoderma reesei</name>
    <dbReference type="NCBI Taxonomy" id="1344414"/>
    <lineage>
        <taxon>Eukaryota</taxon>
        <taxon>Fungi</taxon>
        <taxon>Dikarya</taxon>
        <taxon>Ascomycota</taxon>
        <taxon>Pezizomycotina</taxon>
        <taxon>Sordariomycetes</taxon>
        <taxon>Hypocreomycetidae</taxon>
        <taxon>Hypocreales</taxon>
        <taxon>Hypocreaceae</taxon>
        <taxon>Trichoderma</taxon>
    </lineage>
</organism>
<keyword evidence="6" id="KW-0067">ATP-binding</keyword>
<feature type="domain" description="Helicase ATP-binding" evidence="8">
    <location>
        <begin position="631"/>
        <end position="839"/>
    </location>
</feature>
<proteinExistence type="predicted"/>
<dbReference type="GO" id="GO:0006281">
    <property type="term" value="P:DNA repair"/>
    <property type="evidence" value="ECO:0007669"/>
    <property type="project" value="TreeGrafter"/>
</dbReference>
<dbReference type="PROSITE" id="PS51192">
    <property type="entry name" value="HELICASE_ATP_BIND_1"/>
    <property type="match status" value="1"/>
</dbReference>
<dbReference type="GO" id="GO:0005634">
    <property type="term" value="C:nucleus"/>
    <property type="evidence" value="ECO:0007669"/>
    <property type="project" value="TreeGrafter"/>
</dbReference>
<accession>A0A024RXC2</accession>
<dbReference type="CDD" id="cd18008">
    <property type="entry name" value="DEXDc_SHPRH-like"/>
    <property type="match status" value="1"/>
</dbReference>
<dbReference type="Proteomes" id="UP000024376">
    <property type="component" value="Unassembled WGS sequence"/>
</dbReference>
<evidence type="ECO:0000256" key="4">
    <source>
        <dbReference type="ARBA" id="ARBA00022801"/>
    </source>
</evidence>
<dbReference type="PANTHER" id="PTHR45626:SF52">
    <property type="entry name" value="SINGLE-STRANDED DNA-DEPENDENT ATPASE (EUROFUNG)"/>
    <property type="match status" value="1"/>
</dbReference>
<dbReference type="Pfam" id="PF00176">
    <property type="entry name" value="SNF2-rel_dom"/>
    <property type="match status" value="1"/>
</dbReference>
<dbReference type="SUPFAM" id="SSF52540">
    <property type="entry name" value="P-loop containing nucleoside triphosphate hydrolases"/>
    <property type="match status" value="2"/>
</dbReference>
<feature type="region of interest" description="Disordered" evidence="7">
    <location>
        <begin position="336"/>
        <end position="358"/>
    </location>
</feature>
<dbReference type="InterPro" id="IPR038718">
    <property type="entry name" value="SNF2-like_sf"/>
</dbReference>
<reference evidence="11" key="1">
    <citation type="journal article" date="2013" name="Ind. Biotechnol.">
        <title>Comparative genomics analysis of Trichoderma reesei strains.</title>
        <authorList>
            <person name="Koike H."/>
            <person name="Aerts A."/>
            <person name="LaButti K."/>
            <person name="Grigoriev I.V."/>
            <person name="Baker S.E."/>
        </authorList>
    </citation>
    <scope>NUCLEOTIDE SEQUENCE [LARGE SCALE GENOMIC DNA]</scope>
    <source>
        <strain evidence="11">ATCC 56765 / BCRC 32924 / NRRL 11460 / Rut C-30</strain>
    </source>
</reference>
<dbReference type="InterPro" id="IPR000330">
    <property type="entry name" value="SNF2_N"/>
</dbReference>
<evidence type="ECO:0000256" key="1">
    <source>
        <dbReference type="ARBA" id="ARBA00022723"/>
    </source>
</evidence>
<dbReference type="Pfam" id="PF00271">
    <property type="entry name" value="Helicase_C"/>
    <property type="match status" value="1"/>
</dbReference>
<dbReference type="EMBL" id="KI911167">
    <property type="protein sequence ID" value="ETR97784.1"/>
    <property type="molecule type" value="Genomic_DNA"/>
</dbReference>
<dbReference type="Gene3D" id="3.40.50.300">
    <property type="entry name" value="P-loop containing nucleotide triphosphate hydrolases"/>
    <property type="match status" value="1"/>
</dbReference>